<reference evidence="9" key="1">
    <citation type="submission" date="2019-08" db="EMBL/GenBank/DDBJ databases">
        <authorList>
            <person name="Kucharzyk K."/>
            <person name="Murdoch R.W."/>
            <person name="Higgins S."/>
            <person name="Loffler F."/>
        </authorList>
    </citation>
    <scope>NUCLEOTIDE SEQUENCE</scope>
</reference>
<dbReference type="AlphaFoldDB" id="A0A645DZ30"/>
<evidence type="ECO:0000313" key="9">
    <source>
        <dbReference type="EMBL" id="MPM93592.1"/>
    </source>
</evidence>
<dbReference type="GO" id="GO:0046933">
    <property type="term" value="F:proton-transporting ATP synthase activity, rotational mechanism"/>
    <property type="evidence" value="ECO:0007669"/>
    <property type="project" value="InterPro"/>
</dbReference>
<dbReference type="PRINTS" id="PR00126">
    <property type="entry name" value="ATPASEGAMMA"/>
</dbReference>
<protein>
    <submittedName>
        <fullName evidence="9">ATP synthase gamma chain</fullName>
    </submittedName>
</protein>
<dbReference type="EMBL" id="VSSQ01040368">
    <property type="protein sequence ID" value="MPM93592.1"/>
    <property type="molecule type" value="Genomic_DNA"/>
</dbReference>
<sequence>MGLCGSYNGSILSATNEIIGKEKDNSIVMMVGQRGRSLLKRYKYETVAEYIQIPDVPTVKESSIICRHGMNLFLNNEVGEVHLIYTKFVNQLRKSPIAVQLLPLVSQASNNGYESNFDIEGDKEEFLDKLIAPYLNSLILNAMVNAKVSEQSYRMEAMEGATKNADELIDRLNLSYNRIRQSAITQEISEIVGGAQAQK</sequence>
<evidence type="ECO:0000256" key="3">
    <source>
        <dbReference type="ARBA" id="ARBA00022448"/>
    </source>
</evidence>
<keyword evidence="3" id="KW-0813">Transport</keyword>
<keyword evidence="4" id="KW-0375">Hydrogen ion transport</keyword>
<dbReference type="Pfam" id="PF00231">
    <property type="entry name" value="ATP-synt"/>
    <property type="match status" value="1"/>
</dbReference>
<dbReference type="Gene3D" id="3.40.1380.10">
    <property type="match status" value="1"/>
</dbReference>
<comment type="caution">
    <text evidence="9">The sequence shown here is derived from an EMBL/GenBank/DDBJ whole genome shotgun (WGS) entry which is preliminary data.</text>
</comment>
<proteinExistence type="inferred from homology"/>
<keyword evidence="6" id="KW-0472">Membrane</keyword>
<evidence type="ECO:0000256" key="1">
    <source>
        <dbReference type="ARBA" id="ARBA00004170"/>
    </source>
</evidence>
<evidence type="ECO:0000256" key="5">
    <source>
        <dbReference type="ARBA" id="ARBA00023065"/>
    </source>
</evidence>
<accession>A0A645DZ30</accession>
<evidence type="ECO:0000256" key="4">
    <source>
        <dbReference type="ARBA" id="ARBA00022781"/>
    </source>
</evidence>
<dbReference type="SUPFAM" id="SSF52943">
    <property type="entry name" value="ATP synthase (F1-ATPase), gamma subunit"/>
    <property type="match status" value="1"/>
</dbReference>
<dbReference type="PANTHER" id="PTHR11693">
    <property type="entry name" value="ATP SYNTHASE GAMMA CHAIN"/>
    <property type="match status" value="1"/>
</dbReference>
<evidence type="ECO:0000256" key="6">
    <source>
        <dbReference type="ARBA" id="ARBA00023136"/>
    </source>
</evidence>
<keyword evidence="8" id="KW-0066">ATP synthesis</keyword>
<dbReference type="GO" id="GO:0045259">
    <property type="term" value="C:proton-transporting ATP synthase complex"/>
    <property type="evidence" value="ECO:0007669"/>
    <property type="project" value="UniProtKB-KW"/>
</dbReference>
<dbReference type="CDD" id="cd12151">
    <property type="entry name" value="F1-ATPase_gamma"/>
    <property type="match status" value="1"/>
</dbReference>
<dbReference type="PROSITE" id="PS00153">
    <property type="entry name" value="ATPASE_GAMMA"/>
    <property type="match status" value="1"/>
</dbReference>
<dbReference type="InterPro" id="IPR023632">
    <property type="entry name" value="ATP_synth_F1_gsu_CS"/>
</dbReference>
<keyword evidence="5" id="KW-0406">Ion transport</keyword>
<keyword evidence="7" id="KW-0139">CF(1)</keyword>
<dbReference type="InterPro" id="IPR035968">
    <property type="entry name" value="ATP_synth_F1_ATPase_gsu"/>
</dbReference>
<dbReference type="Gene3D" id="1.10.287.80">
    <property type="entry name" value="ATP synthase, gamma subunit, helix hairpin domain"/>
    <property type="match status" value="1"/>
</dbReference>
<dbReference type="InterPro" id="IPR000131">
    <property type="entry name" value="ATP_synth_F1_gsu"/>
</dbReference>
<evidence type="ECO:0000256" key="2">
    <source>
        <dbReference type="ARBA" id="ARBA00007681"/>
    </source>
</evidence>
<name>A0A645DZ30_9ZZZZ</name>
<gene>
    <name evidence="9" type="primary">atpG_30</name>
    <name evidence="9" type="ORF">SDC9_140732</name>
</gene>
<dbReference type="PANTHER" id="PTHR11693:SF22">
    <property type="entry name" value="ATP SYNTHASE SUBUNIT GAMMA, MITOCHONDRIAL"/>
    <property type="match status" value="1"/>
</dbReference>
<evidence type="ECO:0000256" key="7">
    <source>
        <dbReference type="ARBA" id="ARBA00023196"/>
    </source>
</evidence>
<comment type="similarity">
    <text evidence="2">Belongs to the ATPase gamma chain family.</text>
</comment>
<organism evidence="9">
    <name type="scientific">bioreactor metagenome</name>
    <dbReference type="NCBI Taxonomy" id="1076179"/>
    <lineage>
        <taxon>unclassified sequences</taxon>
        <taxon>metagenomes</taxon>
        <taxon>ecological metagenomes</taxon>
    </lineage>
</organism>
<comment type="subcellular location">
    <subcellularLocation>
        <location evidence="1">Membrane</location>
        <topology evidence="1">Peripheral membrane protein</topology>
    </subcellularLocation>
</comment>
<evidence type="ECO:0000256" key="8">
    <source>
        <dbReference type="ARBA" id="ARBA00023310"/>
    </source>
</evidence>